<proteinExistence type="predicted"/>
<reference evidence="1 2" key="2">
    <citation type="submission" date="2015-05" db="EMBL/GenBank/DDBJ databases">
        <title>Distinctive expansion of gene families associated with plant cell wall degradation and secondary metabolism in the genomes of grapevine trunk pathogens.</title>
        <authorList>
            <person name="Lawrence D.P."/>
            <person name="Travadon R."/>
            <person name="Rolshausen P.E."/>
            <person name="Baumgartner K."/>
        </authorList>
    </citation>
    <scope>NUCLEOTIDE SEQUENCE [LARGE SCALE GENOMIC DNA]</scope>
    <source>
        <strain evidence="1">DS831</strain>
    </source>
</reference>
<sequence length="118" mass="13460">MSYPYRKEPVLDEPAIPLREMAAENRIISLLMDTRLFSGPWTSEGEFVFRRLATEPTDPSVLCVYKVFYLVDGVEHFLAESEPNPDPYEAIHGLSEVIQYATPRKNPHLFPGHLDAVI</sequence>
<organism evidence="1 2">
    <name type="scientific">Diplodia seriata</name>
    <dbReference type="NCBI Taxonomy" id="420778"/>
    <lineage>
        <taxon>Eukaryota</taxon>
        <taxon>Fungi</taxon>
        <taxon>Dikarya</taxon>
        <taxon>Ascomycota</taxon>
        <taxon>Pezizomycotina</taxon>
        <taxon>Dothideomycetes</taxon>
        <taxon>Dothideomycetes incertae sedis</taxon>
        <taxon>Botryosphaeriales</taxon>
        <taxon>Botryosphaeriaceae</taxon>
        <taxon>Diplodia</taxon>
    </lineage>
</organism>
<dbReference type="Proteomes" id="UP000034182">
    <property type="component" value="Unassembled WGS sequence"/>
</dbReference>
<accession>A0A0G2GJV4</accession>
<reference evidence="1 2" key="1">
    <citation type="submission" date="2015-03" db="EMBL/GenBank/DDBJ databases">
        <authorList>
            <person name="Morales-Cruz A."/>
            <person name="Amrine K.C."/>
            <person name="Cantu D."/>
        </authorList>
    </citation>
    <scope>NUCLEOTIDE SEQUENCE [LARGE SCALE GENOMIC DNA]</scope>
    <source>
        <strain evidence="1">DS831</strain>
    </source>
</reference>
<dbReference type="AlphaFoldDB" id="A0A0G2GJV4"/>
<name>A0A0G2GJV4_9PEZI</name>
<evidence type="ECO:0000313" key="1">
    <source>
        <dbReference type="EMBL" id="KKY23788.1"/>
    </source>
</evidence>
<comment type="caution">
    <text evidence="1">The sequence shown here is derived from an EMBL/GenBank/DDBJ whole genome shotgun (WGS) entry which is preliminary data.</text>
</comment>
<protein>
    <submittedName>
        <fullName evidence="1">Uncharacterized protein</fullName>
    </submittedName>
</protein>
<evidence type="ECO:0000313" key="2">
    <source>
        <dbReference type="Proteomes" id="UP000034182"/>
    </source>
</evidence>
<gene>
    <name evidence="1" type="ORF">UCDDS831_g02819</name>
</gene>
<dbReference type="EMBL" id="LAQI01000064">
    <property type="protein sequence ID" value="KKY23788.1"/>
    <property type="molecule type" value="Genomic_DNA"/>
</dbReference>